<reference evidence="3" key="1">
    <citation type="submission" date="2022-06" db="EMBL/GenBank/DDBJ databases">
        <title>Complete genome sequence and characterization of Cupriavidus gilardii QJ1 isolated from contaminating cells.</title>
        <authorList>
            <person name="Qi J."/>
        </authorList>
    </citation>
    <scope>NUCLEOTIDE SEQUENCE</scope>
    <source>
        <strain evidence="3">QJ1</strain>
    </source>
</reference>
<accession>A0ABY4W1D1</accession>
<dbReference type="RefSeq" id="WP_174781730.1">
    <property type="nucleotide sequence ID" value="NZ_CP054626.1"/>
</dbReference>
<evidence type="ECO:0000313" key="4">
    <source>
        <dbReference type="Proteomes" id="UP001056648"/>
    </source>
</evidence>
<name>A0ABY4W1D1_9BURK</name>
<feature type="compositionally biased region" description="Basic and acidic residues" evidence="1">
    <location>
        <begin position="281"/>
        <end position="291"/>
    </location>
</feature>
<dbReference type="GeneID" id="70690239"/>
<sequence>MAMFDLHHRFLDDFTHVVLSPLQLGRQAVAAYPVTPLVPRGVDVQPHLMPALLALAELDRQQKIGLIEAASRWQQDYLRPYFSACLVSEHATERIAHHLGTAQLLSAPASGRFLLRFSDPRVMTQLLGILDEAQLDALMGPVAQWHWVDSIGQHRQHISSGDPHLPLRVRTGQIGPLRRVGLVNGCLQTLVRGGWPCADAVALGRQLDEALVEATQRHNLRDDADRRLYAVQCVAMQGRPDAHPALKAALQKAVAGELSYVGACAELTDDPLGVPPATGTDHNDRLLEKAT</sequence>
<evidence type="ECO:0000259" key="2">
    <source>
        <dbReference type="Pfam" id="PF13503"/>
    </source>
</evidence>
<gene>
    <name evidence="3" type="ORF">NDR89_17490</name>
</gene>
<dbReference type="EMBL" id="CP098736">
    <property type="protein sequence ID" value="USE81473.1"/>
    <property type="molecule type" value="Genomic_DNA"/>
</dbReference>
<proteinExistence type="predicted"/>
<evidence type="ECO:0000256" key="1">
    <source>
        <dbReference type="SAM" id="MobiDB-lite"/>
    </source>
</evidence>
<dbReference type="InterPro" id="IPR025391">
    <property type="entry name" value="DUF4123"/>
</dbReference>
<organism evidence="3 4">
    <name type="scientific">Cupriavidus gilardii</name>
    <dbReference type="NCBI Taxonomy" id="82541"/>
    <lineage>
        <taxon>Bacteria</taxon>
        <taxon>Pseudomonadati</taxon>
        <taxon>Pseudomonadota</taxon>
        <taxon>Betaproteobacteria</taxon>
        <taxon>Burkholderiales</taxon>
        <taxon>Burkholderiaceae</taxon>
        <taxon>Cupriavidus</taxon>
    </lineage>
</organism>
<dbReference type="Proteomes" id="UP001056648">
    <property type="component" value="Chromosome 2"/>
</dbReference>
<protein>
    <submittedName>
        <fullName evidence="3">DUF4123 domain-containing protein</fullName>
    </submittedName>
</protein>
<keyword evidence="4" id="KW-1185">Reference proteome</keyword>
<dbReference type="Pfam" id="PF13503">
    <property type="entry name" value="DUF4123"/>
    <property type="match status" value="1"/>
</dbReference>
<evidence type="ECO:0000313" key="3">
    <source>
        <dbReference type="EMBL" id="USE81473.1"/>
    </source>
</evidence>
<feature type="region of interest" description="Disordered" evidence="1">
    <location>
        <begin position="271"/>
        <end position="291"/>
    </location>
</feature>
<feature type="domain" description="DUF4123" evidence="2">
    <location>
        <begin position="48"/>
        <end position="136"/>
    </location>
</feature>